<evidence type="ECO:0000256" key="1">
    <source>
        <dbReference type="SAM" id="SignalP"/>
    </source>
</evidence>
<dbReference type="Gene3D" id="2.120.10.30">
    <property type="entry name" value="TolB, C-terminal domain"/>
    <property type="match status" value="3"/>
</dbReference>
<keyword evidence="1" id="KW-0732">Signal</keyword>
<dbReference type="Pfam" id="PF19404">
    <property type="entry name" value="DUF5977"/>
    <property type="match status" value="2"/>
</dbReference>
<dbReference type="PANTHER" id="PTHR13833">
    <property type="match status" value="1"/>
</dbReference>
<accession>A0ABP7X3C8</accession>
<protein>
    <recommendedName>
        <fullName evidence="2">DUF5977 domain-containing protein</fullName>
    </recommendedName>
</protein>
<feature type="chain" id="PRO_5046421153" description="DUF5977 domain-containing protein" evidence="1">
    <location>
        <begin position="27"/>
        <end position="1916"/>
    </location>
</feature>
<proteinExistence type="predicted"/>
<evidence type="ECO:0000313" key="3">
    <source>
        <dbReference type="EMBL" id="GAA4103597.1"/>
    </source>
</evidence>
<feature type="domain" description="DUF5977" evidence="2">
    <location>
        <begin position="1521"/>
        <end position="1578"/>
    </location>
</feature>
<dbReference type="EMBL" id="BAABCV010000012">
    <property type="protein sequence ID" value="GAA4103597.1"/>
    <property type="molecule type" value="Genomic_DNA"/>
</dbReference>
<name>A0ABP7X3C8_9SPHI</name>
<dbReference type="Proteomes" id="UP001500841">
    <property type="component" value="Unassembled WGS sequence"/>
</dbReference>
<dbReference type="CDD" id="cd14953">
    <property type="entry name" value="NHL_like_1"/>
    <property type="match status" value="1"/>
</dbReference>
<gene>
    <name evidence="3" type="ORF">GCM10022392_31190</name>
</gene>
<dbReference type="InterPro" id="IPR011042">
    <property type="entry name" value="6-blade_b-propeller_TolB-like"/>
</dbReference>
<feature type="signal peptide" evidence="1">
    <location>
        <begin position="1"/>
        <end position="26"/>
    </location>
</feature>
<comment type="caution">
    <text evidence="3">The sequence shown here is derived from an EMBL/GenBank/DDBJ whole genome shotgun (WGS) entry which is preliminary data.</text>
</comment>
<dbReference type="PANTHER" id="PTHR13833:SF71">
    <property type="entry name" value="NHL DOMAIN-CONTAINING PROTEIN"/>
    <property type="match status" value="1"/>
</dbReference>
<keyword evidence="4" id="KW-1185">Reference proteome</keyword>
<sequence length="1916" mass="206875">MSCRDLKKVSALFISILLYSSNICFAQLGSFVNGSSTYVPPSANASALLQYANVPVNEHTGIASVVLPVDQLAGRQINTPITLSYHGSGIKVQDIASNVGLGFVLNAGGVLTRVMRGLPDESSQGYQHNGKRVYSRDVDSVYLNAVINNKVDGEPDIFYFNFMGHTGKLVVDTLGHPQYLPDQGIRVIKHPIHNSADSTQNAWILKDFNGTTYVFGADTSSKELTVTNLVNQPISKAITYISSWYLTQIISPDGKETVNFKYSSGPNQVDTLYRTIVTYKIHRYCIDTRTGIFSSHIRHTETQAPFGVDTTDVSTTVRVLNAKFLSSIQNDIGSVTFSYTPREDLQGGQALNQIKVFNIYDNSTPLKTYTFNEGYFLSPSPANPSEADSKRLRLDCVTLQGRSDEIKQLYSFTYNHQATLPSRKSDEFDHWGYYTSLNSRGSFPPVNLIEENGNYDDGFDVRGSDSVRMQACMLNRIRNLNGGYTNFIYEINKYQYNNKTSYGGGLRIRYVIENDSLGQVIPITKQYLYLLDDGTASGMVYNTKPYYIQGLTNYKAGTIVNPIPSLLGYELNNLKKPLTVVSNAVSIALTIAGISSPVGLAVDIGVSLLAPAVGDAFAFLFKRTHKYTADSPPFVYSSAPLNNLFDINGASVTYSQVEAINGDGGKTVDYYTSQQEYPDSTSSVILNCFAKPVKAAYGNAGAYPPSTSFDFERGLLKRSLLFDSNNKLVSSTTNTYQLSNRVTSVTGQRPFVNGYATLADNTLQVITYNVGIYNEVAENIQLTKTSTQLFDQADNGNSITNSTSYSWEPDYPTLMRSQSTYRSDGNLLVNYTTYPMDYPSGTPFLDDMKHHNLLASPIEQVNTLVRQTGPEDLLGTYITGGVVNRFKAGGLGLPDTTFTVNAAYPISLSNFKFSNQLKGIIGGNNQPYHIDGSYTAKAFYQAYNSKNDLVQSQNFGEPSSSTIWGYNQDVPIAKITNATADKVAYTSFETNDQQYWSFTASGRDSSGLAKTGKVRYQLSAGNIATHNSIPAGTYIVSLWTQGAKPTISGASTDVSIVNGESDDHGWNFYMDRITLSGSATISLSGGGLVDEVRLYPQGAHMSTTTVTPQVGVSSTNSPDDKVNTYEYDHLLRIITERDDQFNILKKYSYSNVAALACGQLQDVWTGIDPICYTDQTGIVPDTAHYSAIAANSYGNLICNILRDTAETGYMAKVNFTVTYSDSTDYTTSTLIKQGEQSSTIGLPLIGKTAESVKAISVDSVINLSDDYGVSYQKFTNRKRVRDNYTEANTPTGGLGPYIPPVRSSTGCALLFTNKVQTGFAKNDCSTGNGSIVDYTVAAGLYSATSQAKADSMARAAGQAYANAHGDCSYVDTTFVGIDSTCVTSTADSGSPDVADYSIGINYIPQFYTVTATLTRTTGAAAHDATVTYALSFTDGTSASYTTPFYKGQSTITISPPLGGYGPNNVRSISISNVVYSGLHRQAFTNRKRLLNGVPDGYTETNTAGNYYLAPLADPGACDTWFYNTAQTGFIKNDCPNGPGSAVSYTVPAHSDSSTVSLDYANALARIRGQSYANANGTCYVDEPMVTTVAGNGQFGDIDGSVGQAEFGILKRIAVDQNNNVYIPDDVIGTVPYPRIRKISVDGTVSIQAGTDELGYANGIGSAAKFSGIEGISTDVSGNVYVCDAGNYRIRKITPGRVVTTLAGNGTYGYADGRGTAAKFSSFLTGMSIASNGDLYVADALNYRIRKITSDGLVSTVAGNGTNNYLDGPVDSAEFTERVNTVAFDNTSGIIYLAEHGRIRKIANGMVTTFAGDGTEDMGLVDGTGTAARFGFIAQMAIDAKGNIYVADAYNSAIRKVTPAAVVTTLAGGTGDLSLRDGPTSIALFYEPFGIAIDIAGDIYVSDTYNNVIRKITFPKH</sequence>
<organism evidence="3 4">
    <name type="scientific">Mucilaginibacter panaciglaebae</name>
    <dbReference type="NCBI Taxonomy" id="502331"/>
    <lineage>
        <taxon>Bacteria</taxon>
        <taxon>Pseudomonadati</taxon>
        <taxon>Bacteroidota</taxon>
        <taxon>Sphingobacteriia</taxon>
        <taxon>Sphingobacteriales</taxon>
        <taxon>Sphingobacteriaceae</taxon>
        <taxon>Mucilaginibacter</taxon>
    </lineage>
</organism>
<evidence type="ECO:0000259" key="2">
    <source>
        <dbReference type="Pfam" id="PF19404"/>
    </source>
</evidence>
<feature type="domain" description="DUF5977" evidence="2">
    <location>
        <begin position="1315"/>
        <end position="1368"/>
    </location>
</feature>
<dbReference type="InterPro" id="IPR046020">
    <property type="entry name" value="DUF5977"/>
</dbReference>
<evidence type="ECO:0000313" key="4">
    <source>
        <dbReference type="Proteomes" id="UP001500841"/>
    </source>
</evidence>
<reference evidence="4" key="1">
    <citation type="journal article" date="2019" name="Int. J. Syst. Evol. Microbiol.">
        <title>The Global Catalogue of Microorganisms (GCM) 10K type strain sequencing project: providing services to taxonomists for standard genome sequencing and annotation.</title>
        <authorList>
            <consortium name="The Broad Institute Genomics Platform"/>
            <consortium name="The Broad Institute Genome Sequencing Center for Infectious Disease"/>
            <person name="Wu L."/>
            <person name="Ma J."/>
        </authorList>
    </citation>
    <scope>NUCLEOTIDE SEQUENCE [LARGE SCALE GENOMIC DNA]</scope>
    <source>
        <strain evidence="4">JCM 17085</strain>
    </source>
</reference>
<dbReference type="SUPFAM" id="SSF63825">
    <property type="entry name" value="YWTD domain"/>
    <property type="match status" value="1"/>
</dbReference>